<accession>A0A9X2JUV8</accession>
<feature type="transmembrane region" description="Helical" evidence="1">
    <location>
        <begin position="70"/>
        <end position="91"/>
    </location>
</feature>
<sequence length="97" mass="10137">MAPTDVGPILAMPYSRRMRTRTSSASIIGGSALAVAGATVSFIYFLQPWRTCPDDDAPAGCPILPNDAEVLAVAMIVAVLATATAVVGAAIRRRHVR</sequence>
<name>A0A9X2JUV8_9MICO</name>
<reference evidence="2" key="1">
    <citation type="submission" date="2022-06" db="EMBL/GenBank/DDBJ databases">
        <title>Genomic Encyclopedia of Archaeal and Bacterial Type Strains, Phase II (KMG-II): from individual species to whole genera.</title>
        <authorList>
            <person name="Goeker M."/>
        </authorList>
    </citation>
    <scope>NUCLEOTIDE SEQUENCE</scope>
    <source>
        <strain evidence="2">DSM 26652</strain>
    </source>
</reference>
<keyword evidence="3" id="KW-1185">Reference proteome</keyword>
<feature type="transmembrane region" description="Helical" evidence="1">
    <location>
        <begin position="25"/>
        <end position="46"/>
    </location>
</feature>
<evidence type="ECO:0000313" key="3">
    <source>
        <dbReference type="Proteomes" id="UP001139493"/>
    </source>
</evidence>
<comment type="caution">
    <text evidence="2">The sequence shown here is derived from an EMBL/GenBank/DDBJ whole genome shotgun (WGS) entry which is preliminary data.</text>
</comment>
<keyword evidence="1" id="KW-0472">Membrane</keyword>
<dbReference type="AlphaFoldDB" id="A0A9X2JUV8"/>
<dbReference type="Proteomes" id="UP001139493">
    <property type="component" value="Unassembled WGS sequence"/>
</dbReference>
<gene>
    <name evidence="2" type="ORF">APR03_000794</name>
</gene>
<keyword evidence="1" id="KW-0812">Transmembrane</keyword>
<organism evidence="2 3">
    <name type="scientific">Promicromonospora thailandica</name>
    <dbReference type="NCBI Taxonomy" id="765201"/>
    <lineage>
        <taxon>Bacteria</taxon>
        <taxon>Bacillati</taxon>
        <taxon>Actinomycetota</taxon>
        <taxon>Actinomycetes</taxon>
        <taxon>Micrococcales</taxon>
        <taxon>Promicromonosporaceae</taxon>
        <taxon>Promicromonospora</taxon>
    </lineage>
</organism>
<protein>
    <submittedName>
        <fullName evidence="2">Uncharacterized protein</fullName>
    </submittedName>
</protein>
<proteinExistence type="predicted"/>
<evidence type="ECO:0000256" key="1">
    <source>
        <dbReference type="SAM" id="Phobius"/>
    </source>
</evidence>
<keyword evidence="1" id="KW-1133">Transmembrane helix</keyword>
<dbReference type="EMBL" id="JAMTCS010000002">
    <property type="protein sequence ID" value="MCP2263463.1"/>
    <property type="molecule type" value="Genomic_DNA"/>
</dbReference>
<evidence type="ECO:0000313" key="2">
    <source>
        <dbReference type="EMBL" id="MCP2263463.1"/>
    </source>
</evidence>